<organism evidence="1 2">
    <name type="scientific">Halobellus litoreus</name>
    <dbReference type="NCBI Taxonomy" id="755310"/>
    <lineage>
        <taxon>Archaea</taxon>
        <taxon>Methanobacteriati</taxon>
        <taxon>Methanobacteriota</taxon>
        <taxon>Stenosarchaea group</taxon>
        <taxon>Halobacteria</taxon>
        <taxon>Halobacteriales</taxon>
        <taxon>Haloferacaceae</taxon>
        <taxon>Halobellus</taxon>
    </lineage>
</organism>
<dbReference type="EMBL" id="JBHUDP010000014">
    <property type="protein sequence ID" value="MFD1687532.1"/>
    <property type="molecule type" value="Genomic_DNA"/>
</dbReference>
<dbReference type="Pfam" id="PF25212">
    <property type="entry name" value="HVO_A0114"/>
    <property type="match status" value="1"/>
</dbReference>
<sequence>MATTSDPTQKKAEVTRALIRAGYDDVLMIDRETASSVLTEKRQELLDRIRDGEIESVRQLASDIGRDKAAVSRDLELLFRYDLIEYCEEGSRKIPQLKHDTVIVEPIV</sequence>
<dbReference type="AlphaFoldDB" id="A0ABD6E2A1"/>
<comment type="caution">
    <text evidence="1">The sequence shown here is derived from an EMBL/GenBank/DDBJ whole genome shotgun (WGS) entry which is preliminary data.</text>
</comment>
<dbReference type="Gene3D" id="1.10.10.10">
    <property type="entry name" value="Winged helix-like DNA-binding domain superfamily/Winged helix DNA-binding domain"/>
    <property type="match status" value="1"/>
</dbReference>
<dbReference type="Proteomes" id="UP001597092">
    <property type="component" value="Unassembled WGS sequence"/>
</dbReference>
<keyword evidence="2" id="KW-1185">Reference proteome</keyword>
<proteinExistence type="predicted"/>
<reference evidence="1 2" key="1">
    <citation type="journal article" date="2019" name="Int. J. Syst. Evol. Microbiol.">
        <title>The Global Catalogue of Microorganisms (GCM) 10K type strain sequencing project: providing services to taxonomists for standard genome sequencing and annotation.</title>
        <authorList>
            <consortium name="The Broad Institute Genomics Platform"/>
            <consortium name="The Broad Institute Genome Sequencing Center for Infectious Disease"/>
            <person name="Wu L."/>
            <person name="Ma J."/>
        </authorList>
    </citation>
    <scope>NUCLEOTIDE SEQUENCE [LARGE SCALE GENOMIC DNA]</scope>
    <source>
        <strain evidence="1 2">CGMCC 1.10387</strain>
    </source>
</reference>
<dbReference type="InterPro" id="IPR036390">
    <property type="entry name" value="WH_DNA-bd_sf"/>
</dbReference>
<name>A0ABD6E2A1_9EURY</name>
<dbReference type="SUPFAM" id="SSF46785">
    <property type="entry name" value="Winged helix' DNA-binding domain"/>
    <property type="match status" value="1"/>
</dbReference>
<dbReference type="InterPro" id="IPR036388">
    <property type="entry name" value="WH-like_DNA-bd_sf"/>
</dbReference>
<protein>
    <submittedName>
        <fullName evidence="1">Transcriptional regulator</fullName>
    </submittedName>
</protein>
<evidence type="ECO:0000313" key="2">
    <source>
        <dbReference type="Proteomes" id="UP001597092"/>
    </source>
</evidence>
<gene>
    <name evidence="1" type="ORF">ACFSAS_18260</name>
</gene>
<evidence type="ECO:0000313" key="1">
    <source>
        <dbReference type="EMBL" id="MFD1687532.1"/>
    </source>
</evidence>
<accession>A0ABD6E2A1</accession>
<dbReference type="RefSeq" id="WP_256309033.1">
    <property type="nucleotide sequence ID" value="NZ_JANHAW010000004.1"/>
</dbReference>